<gene>
    <name evidence="6" type="ORF">QWM81_07260</name>
</gene>
<dbReference type="SUPFAM" id="SSF52540">
    <property type="entry name" value="P-loop containing nucleoside triphosphate hydrolases"/>
    <property type="match status" value="2"/>
</dbReference>
<protein>
    <submittedName>
        <fullName evidence="6">Sugar ABC transporter ATP-binding protein</fullName>
    </submittedName>
</protein>
<dbReference type="Pfam" id="PF00005">
    <property type="entry name" value="ABC_tran"/>
    <property type="match status" value="2"/>
</dbReference>
<evidence type="ECO:0000313" key="7">
    <source>
        <dbReference type="Proteomes" id="UP001174050"/>
    </source>
</evidence>
<comment type="caution">
    <text evidence="6">The sequence shown here is derived from an EMBL/GenBank/DDBJ whole genome shotgun (WGS) entry which is preliminary data.</text>
</comment>
<dbReference type="PROSITE" id="PS00211">
    <property type="entry name" value="ABC_TRANSPORTER_1"/>
    <property type="match status" value="1"/>
</dbReference>
<organism evidence="6 7">
    <name type="scientific">Streptomyces ficellus</name>
    <dbReference type="NCBI Taxonomy" id="1977088"/>
    <lineage>
        <taxon>Bacteria</taxon>
        <taxon>Bacillati</taxon>
        <taxon>Actinomycetota</taxon>
        <taxon>Actinomycetes</taxon>
        <taxon>Kitasatosporales</taxon>
        <taxon>Streptomycetaceae</taxon>
        <taxon>Streptomyces</taxon>
    </lineage>
</organism>
<evidence type="ECO:0000259" key="5">
    <source>
        <dbReference type="PROSITE" id="PS50893"/>
    </source>
</evidence>
<dbReference type="CDD" id="cd03215">
    <property type="entry name" value="ABC_Carb_Monos_II"/>
    <property type="match status" value="1"/>
</dbReference>
<dbReference type="PROSITE" id="PS50893">
    <property type="entry name" value="ABC_TRANSPORTER_2"/>
    <property type="match status" value="2"/>
</dbReference>
<feature type="domain" description="ABC transporter" evidence="5">
    <location>
        <begin position="8"/>
        <end position="243"/>
    </location>
</feature>
<dbReference type="InterPro" id="IPR050107">
    <property type="entry name" value="ABC_carbohydrate_import_ATPase"/>
</dbReference>
<evidence type="ECO:0000256" key="2">
    <source>
        <dbReference type="ARBA" id="ARBA00022737"/>
    </source>
</evidence>
<dbReference type="InterPro" id="IPR017871">
    <property type="entry name" value="ABC_transporter-like_CS"/>
</dbReference>
<evidence type="ECO:0000256" key="1">
    <source>
        <dbReference type="ARBA" id="ARBA00022448"/>
    </source>
</evidence>
<dbReference type="PANTHER" id="PTHR43790:SF9">
    <property type="entry name" value="GALACTOFURANOSE TRANSPORTER ATP-BINDING PROTEIN YTFR"/>
    <property type="match status" value="1"/>
</dbReference>
<keyword evidence="3" id="KW-0547">Nucleotide-binding</keyword>
<proteinExistence type="predicted"/>
<keyword evidence="2" id="KW-0677">Repeat</keyword>
<evidence type="ECO:0000313" key="6">
    <source>
        <dbReference type="EMBL" id="MDN3293843.1"/>
    </source>
</evidence>
<dbReference type="Proteomes" id="UP001174050">
    <property type="component" value="Unassembled WGS sequence"/>
</dbReference>
<name>A0ABT7Z2X9_9ACTN</name>
<dbReference type="EMBL" id="JAUEPL010000007">
    <property type="protein sequence ID" value="MDN3293843.1"/>
    <property type="molecule type" value="Genomic_DNA"/>
</dbReference>
<keyword evidence="1" id="KW-0813">Transport</keyword>
<dbReference type="InterPro" id="IPR027417">
    <property type="entry name" value="P-loop_NTPase"/>
</dbReference>
<dbReference type="Gene3D" id="3.40.50.300">
    <property type="entry name" value="P-loop containing nucleotide triphosphate hydrolases"/>
    <property type="match status" value="2"/>
</dbReference>
<dbReference type="CDD" id="cd03216">
    <property type="entry name" value="ABC_Carb_Monos_I"/>
    <property type="match status" value="1"/>
</dbReference>
<dbReference type="SMART" id="SM00382">
    <property type="entry name" value="AAA"/>
    <property type="match status" value="2"/>
</dbReference>
<dbReference type="GO" id="GO:0005524">
    <property type="term" value="F:ATP binding"/>
    <property type="evidence" value="ECO:0007669"/>
    <property type="project" value="UniProtKB-KW"/>
</dbReference>
<reference evidence="6" key="1">
    <citation type="submission" date="2023-06" db="EMBL/GenBank/DDBJ databases">
        <title>WGS-Sequencing of Streptomyces ficellus isolate 21 collected from sand in Gara Djebilet Iron Mine in Algeria.</title>
        <authorList>
            <person name="Zegers G.P."/>
            <person name="Gomez A."/>
            <person name="Gueddou A."/>
            <person name="Zahara A.F."/>
            <person name="Worth M."/>
            <person name="Sevigny J.L."/>
            <person name="Tisa L."/>
        </authorList>
    </citation>
    <scope>NUCLEOTIDE SEQUENCE</scope>
    <source>
        <strain evidence="6">AS11</strain>
    </source>
</reference>
<sequence>MNDPDELLRVEGVRKTFPGVLALDAVDFDLRRGEVHVLLGENGAGKSTLIKMLSGAHRPDRGRILVDGREVRIHSAQDAERLGIATIHQEFNLVPDLTVAENIFLGRQPRRFGMIDRKRMEADAEELLRRVGVRVSPRARVRELGIARLQMVEIAKALSLDARVLIMDEPTAVLTSGEVDKLFTIVRQLRQDGVGIVFITHHLDEIAALGDRVTVLRDGRSIDQVPASTPEDALVRLMVGRDIEQQYPRQRPETGEPLLSVRGLTRDGVFHDVSFEVRAGEVVGLAGLVGAGRTEVARALFGADPYDAGTVHVRGERLAANDVSAAMGAGIGLVPEDRKGQGLVLDASVQENLGLVTLRSATRAGFVDLAGRRAAAARIAEQLGVRMAGLGQQVRTLSGGNQQKVVIGKWLLADTKVLILDEPTRGIDVGAKVEIYQLINELTASGHAVLMISSDLPEVLGMSDRVLVMAQGRIAGELPARQATQDAVMALAVSAPTMNEVEGSRGH</sequence>
<evidence type="ECO:0000256" key="4">
    <source>
        <dbReference type="ARBA" id="ARBA00022840"/>
    </source>
</evidence>
<feature type="domain" description="ABC transporter" evidence="5">
    <location>
        <begin position="253"/>
        <end position="496"/>
    </location>
</feature>
<dbReference type="PANTHER" id="PTHR43790">
    <property type="entry name" value="CARBOHYDRATE TRANSPORT ATP-BINDING PROTEIN MG119-RELATED"/>
    <property type="match status" value="1"/>
</dbReference>
<dbReference type="InterPro" id="IPR003439">
    <property type="entry name" value="ABC_transporter-like_ATP-bd"/>
</dbReference>
<keyword evidence="7" id="KW-1185">Reference proteome</keyword>
<dbReference type="RefSeq" id="WP_290110803.1">
    <property type="nucleotide sequence ID" value="NZ_JAUEPL010000007.1"/>
</dbReference>
<evidence type="ECO:0000256" key="3">
    <source>
        <dbReference type="ARBA" id="ARBA00022741"/>
    </source>
</evidence>
<dbReference type="InterPro" id="IPR003593">
    <property type="entry name" value="AAA+_ATPase"/>
</dbReference>
<keyword evidence="4 6" id="KW-0067">ATP-binding</keyword>
<accession>A0ABT7Z2X9</accession>